<feature type="region of interest" description="Disordered" evidence="9">
    <location>
        <begin position="1"/>
        <end position="82"/>
    </location>
</feature>
<keyword evidence="8" id="KW-0539">Nucleus</keyword>
<comment type="caution">
    <text evidence="11">The sequence shown here is derived from an EMBL/GenBank/DDBJ whole genome shotgun (WGS) entry which is preliminary data.</text>
</comment>
<dbReference type="Pfam" id="PF04096">
    <property type="entry name" value="Nucleoporin2"/>
    <property type="match status" value="1"/>
</dbReference>
<feature type="compositionally biased region" description="Pro residues" evidence="9">
    <location>
        <begin position="18"/>
        <end position="27"/>
    </location>
</feature>
<dbReference type="InterPro" id="IPR037665">
    <property type="entry name" value="Nucleoporin_S59-like"/>
</dbReference>
<dbReference type="EMBL" id="CAUYUJ010014865">
    <property type="protein sequence ID" value="CAK0847027.1"/>
    <property type="molecule type" value="Genomic_DNA"/>
</dbReference>
<sequence>MQVTPSSLLRVSMHRSPPLSPKPPPPLASSEAVQDALPPLRRPAPSPERSPREAGATTPRTSVAPEGPSFSGMAVESPTVDMTPMRPNFVRCVQERLGQGLEDSPAPAALVPRLRRPDYYVSPSIEAMAAMSEASLSRLDNLEIGRYGYGSVKWPGLTDVRRINFDEVVFIDRGGLTVYPDREKPKDRARSSTRRP</sequence>
<dbReference type="Proteomes" id="UP001189429">
    <property type="component" value="Unassembled WGS sequence"/>
</dbReference>
<dbReference type="PANTHER" id="PTHR23198">
    <property type="entry name" value="NUCLEOPORIN"/>
    <property type="match status" value="1"/>
</dbReference>
<dbReference type="PROSITE" id="PS51434">
    <property type="entry name" value="NUP_C"/>
    <property type="match status" value="1"/>
</dbReference>
<dbReference type="SUPFAM" id="SSF82215">
    <property type="entry name" value="C-terminal autoproteolytic domain of nucleoporin nup98"/>
    <property type="match status" value="1"/>
</dbReference>
<keyword evidence="5" id="KW-0653">Protein transport</keyword>
<accession>A0ABN9TM40</accession>
<evidence type="ECO:0000256" key="4">
    <source>
        <dbReference type="ARBA" id="ARBA00022816"/>
    </source>
</evidence>
<dbReference type="Gene3D" id="3.30.1610.10">
    <property type="entry name" value="Peptidase S59, nucleoporin"/>
    <property type="match status" value="1"/>
</dbReference>
<keyword evidence="3" id="KW-0813">Transport</keyword>
<evidence type="ECO:0000313" key="12">
    <source>
        <dbReference type="Proteomes" id="UP001189429"/>
    </source>
</evidence>
<organism evidence="11 12">
    <name type="scientific">Prorocentrum cordatum</name>
    <dbReference type="NCBI Taxonomy" id="2364126"/>
    <lineage>
        <taxon>Eukaryota</taxon>
        <taxon>Sar</taxon>
        <taxon>Alveolata</taxon>
        <taxon>Dinophyceae</taxon>
        <taxon>Prorocentrales</taxon>
        <taxon>Prorocentraceae</taxon>
        <taxon>Prorocentrum</taxon>
    </lineage>
</organism>
<dbReference type="PANTHER" id="PTHR23198:SF6">
    <property type="entry name" value="NUCLEAR PORE COMPLEX PROTEIN NUP98-NUP96"/>
    <property type="match status" value="1"/>
</dbReference>
<keyword evidence="4" id="KW-0509">mRNA transport</keyword>
<proteinExistence type="inferred from homology"/>
<name>A0ABN9TM40_9DINO</name>
<evidence type="ECO:0000256" key="6">
    <source>
        <dbReference type="ARBA" id="ARBA00023010"/>
    </source>
</evidence>
<evidence type="ECO:0000256" key="9">
    <source>
        <dbReference type="SAM" id="MobiDB-lite"/>
    </source>
</evidence>
<dbReference type="InterPro" id="IPR036903">
    <property type="entry name" value="Nup98_auto-Pept-S59_dom_sf"/>
</dbReference>
<feature type="domain" description="Peptidase S59" evidence="10">
    <location>
        <begin position="116"/>
        <end position="196"/>
    </location>
</feature>
<comment type="similarity">
    <text evidence="2">Belongs to the nucleoporin GLFG family.</text>
</comment>
<evidence type="ECO:0000256" key="8">
    <source>
        <dbReference type="ARBA" id="ARBA00023242"/>
    </source>
</evidence>
<reference evidence="11" key="1">
    <citation type="submission" date="2023-10" db="EMBL/GenBank/DDBJ databases">
        <authorList>
            <person name="Chen Y."/>
            <person name="Shah S."/>
            <person name="Dougan E. K."/>
            <person name="Thang M."/>
            <person name="Chan C."/>
        </authorList>
    </citation>
    <scope>NUCLEOTIDE SEQUENCE [LARGE SCALE GENOMIC DNA]</scope>
</reference>
<evidence type="ECO:0000256" key="5">
    <source>
        <dbReference type="ARBA" id="ARBA00022927"/>
    </source>
</evidence>
<evidence type="ECO:0000256" key="1">
    <source>
        <dbReference type="ARBA" id="ARBA00004567"/>
    </source>
</evidence>
<keyword evidence="12" id="KW-1185">Reference proteome</keyword>
<comment type="subcellular location">
    <subcellularLocation>
        <location evidence="1">Nucleus</location>
        <location evidence="1">Nuclear pore complex</location>
    </subcellularLocation>
</comment>
<evidence type="ECO:0000256" key="3">
    <source>
        <dbReference type="ARBA" id="ARBA00022448"/>
    </source>
</evidence>
<evidence type="ECO:0000259" key="10">
    <source>
        <dbReference type="PROSITE" id="PS51434"/>
    </source>
</evidence>
<evidence type="ECO:0000256" key="2">
    <source>
        <dbReference type="ARBA" id="ARBA00008926"/>
    </source>
</evidence>
<dbReference type="InterPro" id="IPR007230">
    <property type="entry name" value="Nup98_auto-Pept-S59_dom"/>
</dbReference>
<evidence type="ECO:0000256" key="7">
    <source>
        <dbReference type="ARBA" id="ARBA00023132"/>
    </source>
</evidence>
<keyword evidence="6" id="KW-0811">Translocation</keyword>
<evidence type="ECO:0000313" key="11">
    <source>
        <dbReference type="EMBL" id="CAK0847027.1"/>
    </source>
</evidence>
<protein>
    <recommendedName>
        <fullName evidence="10">Peptidase S59 domain-containing protein</fullName>
    </recommendedName>
</protein>
<keyword evidence="7" id="KW-0906">Nuclear pore complex</keyword>
<gene>
    <name evidence="11" type="ORF">PCOR1329_LOCUS40368</name>
</gene>